<dbReference type="PANTHER" id="PTHR38360">
    <property type="entry name" value="OS03G0120000 PROTEIN"/>
    <property type="match status" value="1"/>
</dbReference>
<keyword evidence="2" id="KW-0472">Membrane</keyword>
<feature type="transmembrane region" description="Helical" evidence="2">
    <location>
        <begin position="469"/>
        <end position="492"/>
    </location>
</feature>
<name>A0A8H7UPJ4_9FUNG</name>
<reference evidence="3" key="1">
    <citation type="submission" date="2020-12" db="EMBL/GenBank/DDBJ databases">
        <title>Metabolic potential, ecology and presence of endohyphal bacteria is reflected in genomic diversity of Mucoromycotina.</title>
        <authorList>
            <person name="Muszewska A."/>
            <person name="Okrasinska A."/>
            <person name="Steczkiewicz K."/>
            <person name="Drgas O."/>
            <person name="Orlowska M."/>
            <person name="Perlinska-Lenart U."/>
            <person name="Aleksandrzak-Piekarczyk T."/>
            <person name="Szatraj K."/>
            <person name="Zielenkiewicz U."/>
            <person name="Pilsyk S."/>
            <person name="Malc E."/>
            <person name="Mieczkowski P."/>
            <person name="Kruszewska J.S."/>
            <person name="Biernat P."/>
            <person name="Pawlowska J."/>
        </authorList>
    </citation>
    <scope>NUCLEOTIDE SEQUENCE</scope>
    <source>
        <strain evidence="3">WA0000051536</strain>
    </source>
</reference>
<sequence length="493" mass="52564">MGSHIPSIEQEAPEKQPRQTMPVNFFGPSVYSKFYKAFICVVVLASPMLASAQQSSINPTSCVTGFNNATDYFPVKVQADDATLFKIEYHNSYKLLTSIDPYGMANETYALYQCGTTPPTGLTNGTKLVQVPVSRVGVLDVSVIPYLEMLGVANTITAVGDDIFVSSPCFQKQVAGGSIVSLSSTNATLADQQLSGVDIELGAYAADPSNNKSIAVYASQDPGTLNRAEWLEFFAAFFNKEQAANTLTGQINDNYNRLKQAASGYNPKPVVAWANYQAPSQYNNNTASWGVSNATYKVELTKDAGGTALGFGSYSNVTAFQQAISNADVVIDETYYATSLSDVLTNYNISSADQSKYKFLANKALYREDGISTSAGGQDWLESAISMADSVLEDVINAINPAAPTANFTRHWLRNVAANETIRYSSADNCTANENDARADSASNFTSTTTFAQPTYGSSAPSSTTASGAAASLTLAFSTIMATAVASIFALML</sequence>
<organism evidence="3 4">
    <name type="scientific">Umbelopsis vinacea</name>
    <dbReference type="NCBI Taxonomy" id="44442"/>
    <lineage>
        <taxon>Eukaryota</taxon>
        <taxon>Fungi</taxon>
        <taxon>Fungi incertae sedis</taxon>
        <taxon>Mucoromycota</taxon>
        <taxon>Mucoromycotina</taxon>
        <taxon>Umbelopsidomycetes</taxon>
        <taxon>Umbelopsidales</taxon>
        <taxon>Umbelopsidaceae</taxon>
        <taxon>Umbelopsis</taxon>
    </lineage>
</organism>
<evidence type="ECO:0000313" key="3">
    <source>
        <dbReference type="EMBL" id="KAG2187328.1"/>
    </source>
</evidence>
<dbReference type="AlphaFoldDB" id="A0A8H7UPJ4"/>
<evidence type="ECO:0000256" key="1">
    <source>
        <dbReference type="SAM" id="MobiDB-lite"/>
    </source>
</evidence>
<evidence type="ECO:0000256" key="2">
    <source>
        <dbReference type="SAM" id="Phobius"/>
    </source>
</evidence>
<keyword evidence="2" id="KW-1133">Transmembrane helix</keyword>
<comment type="caution">
    <text evidence="3">The sequence shown here is derived from an EMBL/GenBank/DDBJ whole genome shotgun (WGS) entry which is preliminary data.</text>
</comment>
<gene>
    <name evidence="3" type="ORF">INT44_005014</name>
</gene>
<proteinExistence type="predicted"/>
<dbReference type="SUPFAM" id="SSF53807">
    <property type="entry name" value="Helical backbone' metal receptor"/>
    <property type="match status" value="1"/>
</dbReference>
<dbReference type="Proteomes" id="UP000612746">
    <property type="component" value="Unassembled WGS sequence"/>
</dbReference>
<keyword evidence="4" id="KW-1185">Reference proteome</keyword>
<accession>A0A8H7UPJ4</accession>
<dbReference type="OrthoDB" id="409848at2759"/>
<protein>
    <submittedName>
        <fullName evidence="3">Uncharacterized protein</fullName>
    </submittedName>
</protein>
<keyword evidence="2" id="KW-0812">Transmembrane</keyword>
<dbReference type="EMBL" id="JAEPRA010000003">
    <property type="protein sequence ID" value="KAG2187328.1"/>
    <property type="molecule type" value="Genomic_DNA"/>
</dbReference>
<evidence type="ECO:0000313" key="4">
    <source>
        <dbReference type="Proteomes" id="UP000612746"/>
    </source>
</evidence>
<dbReference type="PANTHER" id="PTHR38360:SF1">
    <property type="entry name" value="F12P19.7"/>
    <property type="match status" value="1"/>
</dbReference>
<feature type="region of interest" description="Disordered" evidence="1">
    <location>
        <begin position="1"/>
        <end position="20"/>
    </location>
</feature>